<comment type="caution">
    <text evidence="3">The sequence shown here is derived from an EMBL/GenBank/DDBJ whole genome shotgun (WGS) entry which is preliminary data.</text>
</comment>
<dbReference type="PROSITE" id="PS51257">
    <property type="entry name" value="PROKAR_LIPOPROTEIN"/>
    <property type="match status" value="1"/>
</dbReference>
<reference evidence="3 4" key="1">
    <citation type="submission" date="2019-11" db="EMBL/GenBank/DDBJ databases">
        <title>Bacillus lacus genome.</title>
        <authorList>
            <person name="Allen C.J."/>
            <person name="Newman J.D."/>
        </authorList>
    </citation>
    <scope>NUCLEOTIDE SEQUENCE [LARGE SCALE GENOMIC DNA]</scope>
    <source>
        <strain evidence="3 4">KCTC 33946</strain>
    </source>
</reference>
<dbReference type="Proteomes" id="UP000448867">
    <property type="component" value="Unassembled WGS sequence"/>
</dbReference>
<evidence type="ECO:0000313" key="4">
    <source>
        <dbReference type="Proteomes" id="UP000448867"/>
    </source>
</evidence>
<name>A0A7X2LZF9_9BACI</name>
<dbReference type="InterPro" id="IPR036785">
    <property type="entry name" value="YkyA-like_sf"/>
</dbReference>
<dbReference type="EMBL" id="WKKI01000006">
    <property type="protein sequence ID" value="MRX71659.1"/>
    <property type="molecule type" value="Genomic_DNA"/>
</dbReference>
<evidence type="ECO:0000256" key="2">
    <source>
        <dbReference type="SAM" id="SignalP"/>
    </source>
</evidence>
<dbReference type="RefSeq" id="WP_154306793.1">
    <property type="nucleotide sequence ID" value="NZ_WKKI01000006.1"/>
</dbReference>
<feature type="signal peptide" evidence="2">
    <location>
        <begin position="1"/>
        <end position="28"/>
    </location>
</feature>
<keyword evidence="2" id="KW-0732">Signal</keyword>
<feature type="coiled-coil region" evidence="1">
    <location>
        <begin position="163"/>
        <end position="190"/>
    </location>
</feature>
<sequence>MKKRTYSSLVSMLLAMIILAGCSGTSPAENIYNTLEKVVSLEDTFKEQQEPLYELERQENELYNQIISLGMKEYDEIVSLSQEAAGLVEEREERITQENESIQEGRQEFEKINDEIEKMEDGDAKNKAIELRDVMTERYQSYDQLHQNYTQAISQDKQLYTLLQNEDLKLDELEGQISQINESYEKVIEENKRFNEFTDQYNQTKKEFYEAAGLEVNEA</sequence>
<keyword evidence="4" id="KW-1185">Reference proteome</keyword>
<keyword evidence="1" id="KW-0175">Coiled coil</keyword>
<dbReference type="OrthoDB" id="2576511at2"/>
<accession>A0A7X2LZF9</accession>
<dbReference type="Gene3D" id="1.20.120.570">
    <property type="entry name" value="YkyA-like"/>
    <property type="match status" value="1"/>
</dbReference>
<protein>
    <recommendedName>
        <fullName evidence="5">Cell-wall binding lipoprotein</fullName>
    </recommendedName>
</protein>
<evidence type="ECO:0008006" key="5">
    <source>
        <dbReference type="Google" id="ProtNLM"/>
    </source>
</evidence>
<proteinExistence type="predicted"/>
<gene>
    <name evidence="3" type="ORF">GJU40_05655</name>
</gene>
<evidence type="ECO:0000313" key="3">
    <source>
        <dbReference type="EMBL" id="MRX71659.1"/>
    </source>
</evidence>
<dbReference type="SUPFAM" id="SSF140423">
    <property type="entry name" value="MW0975(SA0943)-like"/>
    <property type="match status" value="1"/>
</dbReference>
<dbReference type="AlphaFoldDB" id="A0A7X2LZF9"/>
<organism evidence="3 4">
    <name type="scientific">Metabacillus lacus</name>
    <dbReference type="NCBI Taxonomy" id="1983721"/>
    <lineage>
        <taxon>Bacteria</taxon>
        <taxon>Bacillati</taxon>
        <taxon>Bacillota</taxon>
        <taxon>Bacilli</taxon>
        <taxon>Bacillales</taxon>
        <taxon>Bacillaceae</taxon>
        <taxon>Metabacillus</taxon>
    </lineage>
</organism>
<feature type="coiled-coil region" evidence="1">
    <location>
        <begin position="88"/>
        <end position="122"/>
    </location>
</feature>
<feature type="chain" id="PRO_5030898276" description="Cell-wall binding lipoprotein" evidence="2">
    <location>
        <begin position="29"/>
        <end position="219"/>
    </location>
</feature>
<dbReference type="Pfam" id="PF10368">
    <property type="entry name" value="YkyA"/>
    <property type="match status" value="1"/>
</dbReference>
<dbReference type="InterPro" id="IPR019454">
    <property type="entry name" value="Lipoprot_YkyA-like"/>
</dbReference>
<evidence type="ECO:0000256" key="1">
    <source>
        <dbReference type="SAM" id="Coils"/>
    </source>
</evidence>